<dbReference type="GO" id="GO:0051301">
    <property type="term" value="P:cell division"/>
    <property type="evidence" value="ECO:0007669"/>
    <property type="project" value="UniProtKB-KW"/>
</dbReference>
<keyword evidence="3 5" id="KW-0195">Cyclin</keyword>
<feature type="compositionally biased region" description="Low complexity" evidence="6">
    <location>
        <begin position="139"/>
        <end position="150"/>
    </location>
</feature>
<comment type="similarity">
    <text evidence="1">Belongs to the cyclin family. Cyclin AB subfamily.</text>
</comment>
<dbReference type="PIRSF" id="PIRSF001771">
    <property type="entry name" value="Cyclin_A_B_D_E"/>
    <property type="match status" value="1"/>
</dbReference>
<keyword evidence="2" id="KW-0132">Cell division</keyword>
<dbReference type="InterPro" id="IPR004367">
    <property type="entry name" value="Cyclin_C-dom"/>
</dbReference>
<dbReference type="SMART" id="SM00385">
    <property type="entry name" value="CYCLIN"/>
    <property type="match status" value="2"/>
</dbReference>
<feature type="region of interest" description="Disordered" evidence="6">
    <location>
        <begin position="1"/>
        <end position="25"/>
    </location>
</feature>
<sequence>MPPGRPARTRLVSNENDENSSSTRLTRAKAAALSVDELAVPSKGALQSKSSAANVSNAGVQRKRAALGDVSNVAKTDAAEGKKNKGGLVSKAAQPTGVQKNSTRPTSRAALITKETKKTTVKRTGSGSGAIGATQKRQTSSTTTSAATSISKEEEELVEDSEPARKKPQTADAQRRLRAEAVTEKVTKQASPVAEPVEEPAELDPETGLPIGVKDLDSEDHDDPFMVAEYAVEIFEYLRELEVKTIPNAEYMSYQDELEWKMRGILVDWLVEVHTRFHLLPETLYLAVNIIDRFLSEKVVPLARLQLVGITAMFIASKYEEVLSPHVENFKRIADDEYKESEILSAERFILSTLDYDLSYPNPMNFLRRVSKADNYDDQTRTIGKYLMEISLLDHRFLSYRPSQVAAAAMYLARLMLHRGEWDATFAHYAGYTEDELEPVVALMVDYLARPLIHEAFFKKYACKKFLKASILARQWAKKNAHCFGIEDVELTIDQIS</sequence>
<dbReference type="Pfam" id="PF00134">
    <property type="entry name" value="Cyclin_N"/>
    <property type="match status" value="1"/>
</dbReference>
<evidence type="ECO:0000256" key="1">
    <source>
        <dbReference type="ARBA" id="ARBA00006955"/>
    </source>
</evidence>
<dbReference type="InterPro" id="IPR006671">
    <property type="entry name" value="Cyclin_N"/>
</dbReference>
<organism evidence="9 10">
    <name type="scientific">Stachybotrys elegans</name>
    <dbReference type="NCBI Taxonomy" id="80388"/>
    <lineage>
        <taxon>Eukaryota</taxon>
        <taxon>Fungi</taxon>
        <taxon>Dikarya</taxon>
        <taxon>Ascomycota</taxon>
        <taxon>Pezizomycotina</taxon>
        <taxon>Sordariomycetes</taxon>
        <taxon>Hypocreomycetidae</taxon>
        <taxon>Hypocreales</taxon>
        <taxon>Stachybotryaceae</taxon>
        <taxon>Stachybotrys</taxon>
    </lineage>
</organism>
<feature type="domain" description="Cyclin C-terminal" evidence="8">
    <location>
        <begin position="361"/>
        <end position="475"/>
    </location>
</feature>
<evidence type="ECO:0000256" key="6">
    <source>
        <dbReference type="SAM" id="MobiDB-lite"/>
    </source>
</evidence>
<feature type="compositionally biased region" description="Polar residues" evidence="6">
    <location>
        <begin position="96"/>
        <end position="106"/>
    </location>
</feature>
<dbReference type="OrthoDB" id="5590282at2759"/>
<dbReference type="CDD" id="cd20512">
    <property type="entry name" value="CYCLIN_CLBs_yeast_rpt2"/>
    <property type="match status" value="1"/>
</dbReference>
<dbReference type="SMART" id="SM01332">
    <property type="entry name" value="Cyclin_C"/>
    <property type="match status" value="1"/>
</dbReference>
<dbReference type="FunFam" id="1.10.472.10:FF:000005">
    <property type="entry name" value="G2/mitotic-specific cyclin B"/>
    <property type="match status" value="1"/>
</dbReference>
<feature type="compositionally biased region" description="Polar residues" evidence="6">
    <location>
        <begin position="45"/>
        <end position="59"/>
    </location>
</feature>
<dbReference type="SUPFAM" id="SSF47954">
    <property type="entry name" value="Cyclin-like"/>
    <property type="match status" value="2"/>
</dbReference>
<accession>A0A8K0WVH2</accession>
<dbReference type="EMBL" id="JAGPNK010000002">
    <property type="protein sequence ID" value="KAH7326671.1"/>
    <property type="molecule type" value="Genomic_DNA"/>
</dbReference>
<feature type="domain" description="Cyclin-like" evidence="7">
    <location>
        <begin position="268"/>
        <end position="352"/>
    </location>
</feature>
<dbReference type="InterPro" id="IPR048258">
    <property type="entry name" value="Cyclins_cyclin-box"/>
</dbReference>
<dbReference type="InterPro" id="IPR039361">
    <property type="entry name" value="Cyclin"/>
</dbReference>
<feature type="compositionally biased region" description="Polar residues" evidence="6">
    <location>
        <begin position="11"/>
        <end position="25"/>
    </location>
</feature>
<comment type="caution">
    <text evidence="9">The sequence shown here is derived from an EMBL/GenBank/DDBJ whole genome shotgun (WGS) entry which is preliminary data.</text>
</comment>
<evidence type="ECO:0000256" key="3">
    <source>
        <dbReference type="ARBA" id="ARBA00023127"/>
    </source>
</evidence>
<dbReference type="Gene3D" id="1.10.472.10">
    <property type="entry name" value="Cyclin-like"/>
    <property type="match status" value="2"/>
</dbReference>
<evidence type="ECO:0000313" key="9">
    <source>
        <dbReference type="EMBL" id="KAH7326671.1"/>
    </source>
</evidence>
<dbReference type="PROSITE" id="PS00292">
    <property type="entry name" value="CYCLINS"/>
    <property type="match status" value="1"/>
</dbReference>
<keyword evidence="4" id="KW-0131">Cell cycle</keyword>
<dbReference type="GO" id="GO:0044772">
    <property type="term" value="P:mitotic cell cycle phase transition"/>
    <property type="evidence" value="ECO:0007669"/>
    <property type="project" value="InterPro"/>
</dbReference>
<dbReference type="InterPro" id="IPR046965">
    <property type="entry name" value="Cyclin_A/B-like"/>
</dbReference>
<keyword evidence="10" id="KW-1185">Reference proteome</keyword>
<evidence type="ECO:0000256" key="5">
    <source>
        <dbReference type="RuleBase" id="RU000383"/>
    </source>
</evidence>
<evidence type="ECO:0000256" key="2">
    <source>
        <dbReference type="ARBA" id="ARBA00022618"/>
    </source>
</evidence>
<feature type="domain" description="Cyclin-like" evidence="7">
    <location>
        <begin position="365"/>
        <end position="446"/>
    </location>
</feature>
<dbReference type="FunFam" id="1.10.472.10:FF:000001">
    <property type="entry name" value="G2/mitotic-specific cyclin"/>
    <property type="match status" value="1"/>
</dbReference>
<dbReference type="GO" id="GO:0016538">
    <property type="term" value="F:cyclin-dependent protein serine/threonine kinase regulator activity"/>
    <property type="evidence" value="ECO:0007669"/>
    <property type="project" value="InterPro"/>
</dbReference>
<dbReference type="Pfam" id="PF02984">
    <property type="entry name" value="Cyclin_C"/>
    <property type="match status" value="1"/>
</dbReference>
<feature type="compositionally biased region" description="Basic and acidic residues" evidence="6">
    <location>
        <begin position="173"/>
        <end position="187"/>
    </location>
</feature>
<feature type="compositionally biased region" description="Acidic residues" evidence="6">
    <location>
        <begin position="196"/>
        <end position="205"/>
    </location>
</feature>
<evidence type="ECO:0000259" key="8">
    <source>
        <dbReference type="SMART" id="SM01332"/>
    </source>
</evidence>
<dbReference type="InterPro" id="IPR013763">
    <property type="entry name" value="Cyclin-like_dom"/>
</dbReference>
<evidence type="ECO:0000256" key="4">
    <source>
        <dbReference type="ARBA" id="ARBA00023306"/>
    </source>
</evidence>
<evidence type="ECO:0000313" key="10">
    <source>
        <dbReference type="Proteomes" id="UP000813444"/>
    </source>
</evidence>
<dbReference type="InterPro" id="IPR036915">
    <property type="entry name" value="Cyclin-like_sf"/>
</dbReference>
<feature type="region of interest" description="Disordered" evidence="6">
    <location>
        <begin position="41"/>
        <end position="213"/>
    </location>
</feature>
<name>A0A8K0WVH2_9HYPO</name>
<gene>
    <name evidence="9" type="ORF">B0I35DRAFT_405878</name>
</gene>
<evidence type="ECO:0000259" key="7">
    <source>
        <dbReference type="SMART" id="SM00385"/>
    </source>
</evidence>
<dbReference type="PANTHER" id="PTHR10177">
    <property type="entry name" value="CYCLINS"/>
    <property type="match status" value="1"/>
</dbReference>
<dbReference type="Proteomes" id="UP000813444">
    <property type="component" value="Unassembled WGS sequence"/>
</dbReference>
<reference evidence="9" key="1">
    <citation type="journal article" date="2021" name="Nat. Commun.">
        <title>Genetic determinants of endophytism in the Arabidopsis root mycobiome.</title>
        <authorList>
            <person name="Mesny F."/>
            <person name="Miyauchi S."/>
            <person name="Thiergart T."/>
            <person name="Pickel B."/>
            <person name="Atanasova L."/>
            <person name="Karlsson M."/>
            <person name="Huettel B."/>
            <person name="Barry K.W."/>
            <person name="Haridas S."/>
            <person name="Chen C."/>
            <person name="Bauer D."/>
            <person name="Andreopoulos W."/>
            <person name="Pangilinan J."/>
            <person name="LaButti K."/>
            <person name="Riley R."/>
            <person name="Lipzen A."/>
            <person name="Clum A."/>
            <person name="Drula E."/>
            <person name="Henrissat B."/>
            <person name="Kohler A."/>
            <person name="Grigoriev I.V."/>
            <person name="Martin F.M."/>
            <person name="Hacquard S."/>
        </authorList>
    </citation>
    <scope>NUCLEOTIDE SEQUENCE</scope>
    <source>
        <strain evidence="9">MPI-CAGE-CH-0235</strain>
    </source>
</reference>
<dbReference type="AlphaFoldDB" id="A0A8K0WVH2"/>
<dbReference type="CDD" id="cd20568">
    <property type="entry name" value="CYCLIN_CLBs_yeast_rpt1"/>
    <property type="match status" value="1"/>
</dbReference>
<protein>
    <submittedName>
        <fullName evidence="9">G2/M cyclins accumulate steadily during G2 and are abruptly destroyed at mitosis-like protein</fullName>
    </submittedName>
</protein>
<proteinExistence type="inferred from homology"/>